<evidence type="ECO:0000259" key="2">
    <source>
        <dbReference type="Pfam" id="PF01370"/>
    </source>
</evidence>
<sequence length="353" mass="40074">MVIPDDVSIRPKVLITGANGFVGSNLTKYLSQDTNLDVYAMVRPNAPVNFLYDFQKHPQTGENLFEIVEANLLDERSIENAVKGMNMIVHLAGFVSDWGDRSRFWEFNVKGTKRILRAASKAKVSRIIYLSSLTVHAMNGHTYADETTPRDVKNFAYGESKREGEDLVTEWATTAPSNEKRKVAIVRPGWIIYGPYDTNSYITALDGIVTGKFGFVDKGKHLVSHVYVENLCYGIGLLLHASHIHGAYNILDGNMTWKKWVHQWAKVADTKIPRLSVPYWCMVPVAAILVGIYKLFRIKTSPILNFYRIRIMHRDLAFVNTRISTEVGYEMPVPFKEGIERTLAFYETVYGKI</sequence>
<dbReference type="InterPro" id="IPR001509">
    <property type="entry name" value="Epimerase_deHydtase"/>
</dbReference>
<proteinExistence type="predicted"/>
<name>A0ABY6HRW4_9ARCH</name>
<dbReference type="InterPro" id="IPR036291">
    <property type="entry name" value="NAD(P)-bd_dom_sf"/>
</dbReference>
<dbReference type="InterPro" id="IPR050177">
    <property type="entry name" value="Lipid_A_modif_metabolic_enz"/>
</dbReference>
<keyword evidence="3" id="KW-0413">Isomerase</keyword>
<dbReference type="Proteomes" id="UP001208689">
    <property type="component" value="Chromosome"/>
</dbReference>
<gene>
    <name evidence="3" type="ORF">NEF87_002538</name>
</gene>
<keyword evidence="1" id="KW-1133">Transmembrane helix</keyword>
<keyword evidence="1" id="KW-0812">Transmembrane</keyword>
<dbReference type="EC" id="5.1.3.20" evidence="3"/>
<keyword evidence="4" id="KW-1185">Reference proteome</keyword>
<feature type="transmembrane region" description="Helical" evidence="1">
    <location>
        <begin position="277"/>
        <end position="296"/>
    </location>
</feature>
<organism evidence="3 4">
    <name type="scientific">Candidatus Lokiarchaeum ossiferum</name>
    <dbReference type="NCBI Taxonomy" id="2951803"/>
    <lineage>
        <taxon>Archaea</taxon>
        <taxon>Promethearchaeati</taxon>
        <taxon>Promethearchaeota</taxon>
        <taxon>Promethearchaeia</taxon>
        <taxon>Promethearchaeales</taxon>
        <taxon>Promethearchaeaceae</taxon>
        <taxon>Candidatus Lokiarchaeum</taxon>
    </lineage>
</organism>
<dbReference type="EMBL" id="CP104013">
    <property type="protein sequence ID" value="UYP46253.1"/>
    <property type="molecule type" value="Genomic_DNA"/>
</dbReference>
<evidence type="ECO:0000313" key="4">
    <source>
        <dbReference type="Proteomes" id="UP001208689"/>
    </source>
</evidence>
<dbReference type="Gene3D" id="3.40.50.720">
    <property type="entry name" value="NAD(P)-binding Rossmann-like Domain"/>
    <property type="match status" value="1"/>
</dbReference>
<evidence type="ECO:0000256" key="1">
    <source>
        <dbReference type="SAM" id="Phobius"/>
    </source>
</evidence>
<dbReference type="SUPFAM" id="SSF51735">
    <property type="entry name" value="NAD(P)-binding Rossmann-fold domains"/>
    <property type="match status" value="1"/>
</dbReference>
<evidence type="ECO:0000313" key="3">
    <source>
        <dbReference type="EMBL" id="UYP46253.1"/>
    </source>
</evidence>
<dbReference type="PANTHER" id="PTHR43245">
    <property type="entry name" value="BIFUNCTIONAL POLYMYXIN RESISTANCE PROTEIN ARNA"/>
    <property type="match status" value="1"/>
</dbReference>
<feature type="domain" description="NAD-dependent epimerase/dehydratase" evidence="2">
    <location>
        <begin position="13"/>
        <end position="250"/>
    </location>
</feature>
<protein>
    <submittedName>
        <fullName evidence="3">ADP-L-glycero-D-manno-heptose-6-epimerase</fullName>
        <ecNumber evidence="3">5.1.3.20</ecNumber>
    </submittedName>
</protein>
<accession>A0ABY6HRW4</accession>
<keyword evidence="1" id="KW-0472">Membrane</keyword>
<dbReference type="Pfam" id="PF01370">
    <property type="entry name" value="Epimerase"/>
    <property type="match status" value="1"/>
</dbReference>
<reference evidence="3" key="1">
    <citation type="submission" date="2022-09" db="EMBL/GenBank/DDBJ databases">
        <title>Actin cytoskeleton and complex cell architecture in an #Asgard archaeon.</title>
        <authorList>
            <person name="Ponce Toledo R.I."/>
            <person name="Schleper C."/>
            <person name="Rodrigues Oliveira T."/>
            <person name="Wollweber F."/>
            <person name="Xu J."/>
            <person name="Rittmann S."/>
            <person name="Klingl A."/>
            <person name="Pilhofer M."/>
        </authorList>
    </citation>
    <scope>NUCLEOTIDE SEQUENCE</scope>
    <source>
        <strain evidence="3">B-35</strain>
    </source>
</reference>
<dbReference type="GO" id="GO:0008712">
    <property type="term" value="F:ADP-glyceromanno-heptose 6-epimerase activity"/>
    <property type="evidence" value="ECO:0007669"/>
    <property type="project" value="UniProtKB-EC"/>
</dbReference>